<evidence type="ECO:0000313" key="3">
    <source>
        <dbReference type="Proteomes" id="UP000596742"/>
    </source>
</evidence>
<accession>A0A8B6DGU6</accession>
<evidence type="ECO:0000256" key="1">
    <source>
        <dbReference type="SAM" id="MobiDB-lite"/>
    </source>
</evidence>
<dbReference type="AlphaFoldDB" id="A0A8B6DGU6"/>
<feature type="compositionally biased region" description="Basic and acidic residues" evidence="1">
    <location>
        <begin position="405"/>
        <end position="419"/>
    </location>
</feature>
<sequence>MRTVKVSNQSSLRTVTVPNKSTLTAVAPSQTITPIQSGKSAFTSVQPSSIQAITSIKAVLPQTVQTIPVVSKQATVASIPDIDYFIGRPFLPKLNKSPPRSSPKYDSSPDRRSYDSRYSRSPTPRSLSPWRRQSRSPSPRRRRSPFYSRDRSRSPRRWSPRYRSPSPRRRSTSPRRRTPPKNSVFRPQDSYSPNRRPVHERLNRDRNYPSTSLNRGRPAGVPQKKINLSKIKDKTESEEDNIKVKSLEEIQRAKALLSMGLIELKSGKIVKICEANKYQEEEEAEEEKKPPPKKKKIVKKLSAKSKKVEKKPKAIVKKVEKVEKKEESEEEKEEEEEEIFEDGDDLGEEPEIDICEATEEWEEQEFQKEESQEEDGEVEDESEQEEEEEGEESEYEPEPVQYQQDIRRAVRKEDVEKKIIHTNSQVKRKRKVIVDEEEKKSKDTTKVSVQSRLGRKLNTPDVRSTKHAKPHLSRDSAEAKVGNLQRSLIKASVKSRLETKKGKPEEKVDNLTRGTIKLSTGGGIKSRLGIGANVSSSKSDTISLEPRKISMKRTIENDQQDEVKKEVLKKRRWGQGSIKSRLGDSASDTSVTDSDLKKIVIVRNLSDEDSSRDGNRQREMREPVQSSSNENTSQIKSTLSRINKIIEDKKVTHEPGTFNKGRGKLNVWSSRVSETIAAVAPTKKESNIDLFDSSSNDSLAAESGMFKKENKKGPKIERALYVPPARKRTVTSYEEEYDESSISPPKKSHKKHKEKKSEPESIKTYSQIMEEKRKKLEKQREKKAKTEEKSKRKKITPIGFSDKENETILNDIAEPKKLPIKTEVPDTKSGLLDTFSFTLQETTDTSNPAQSDQVDSSTEHLELLSTSVPENSKDDTDDLLEMSPTKKTSDDSWLEFSKEDLD</sequence>
<feature type="compositionally biased region" description="Basic and acidic residues" evidence="1">
    <location>
        <begin position="107"/>
        <end position="118"/>
    </location>
</feature>
<reference evidence="2" key="1">
    <citation type="submission" date="2018-11" db="EMBL/GenBank/DDBJ databases">
        <authorList>
            <person name="Alioto T."/>
            <person name="Alioto T."/>
        </authorList>
    </citation>
    <scope>NUCLEOTIDE SEQUENCE</scope>
</reference>
<name>A0A8B6DGU6_MYTGA</name>
<feature type="region of interest" description="Disordered" evidence="1">
    <location>
        <begin position="607"/>
        <end position="636"/>
    </location>
</feature>
<feature type="region of interest" description="Disordered" evidence="1">
    <location>
        <begin position="89"/>
        <end position="238"/>
    </location>
</feature>
<dbReference type="EMBL" id="UYJE01003338">
    <property type="protein sequence ID" value="VDI18457.1"/>
    <property type="molecule type" value="Genomic_DNA"/>
</dbReference>
<feature type="region of interest" description="Disordered" evidence="1">
    <location>
        <begin position="704"/>
        <end position="801"/>
    </location>
</feature>
<dbReference type="OrthoDB" id="5395350at2759"/>
<protein>
    <submittedName>
        <fullName evidence="2">Uncharacterized protein</fullName>
    </submittedName>
</protein>
<keyword evidence="3" id="KW-1185">Reference proteome</keyword>
<feature type="region of interest" description="Disordered" evidence="1">
    <location>
        <begin position="278"/>
        <end position="483"/>
    </location>
</feature>
<feature type="compositionally biased region" description="Basic and acidic residues" evidence="1">
    <location>
        <begin position="495"/>
        <end position="510"/>
    </location>
</feature>
<feature type="compositionally biased region" description="Basic residues" evidence="1">
    <location>
        <begin position="154"/>
        <end position="179"/>
    </location>
</feature>
<feature type="region of interest" description="Disordered" evidence="1">
    <location>
        <begin position="492"/>
        <end position="511"/>
    </location>
</feature>
<feature type="region of interest" description="Disordered" evidence="1">
    <location>
        <begin position="840"/>
        <end position="902"/>
    </location>
</feature>
<dbReference type="EMBL" id="UYJE01003338">
    <property type="protein sequence ID" value="VDI18458.1"/>
    <property type="molecule type" value="Genomic_DNA"/>
</dbReference>
<feature type="compositionally biased region" description="Basic and acidic residues" evidence="1">
    <location>
        <begin position="705"/>
        <end position="718"/>
    </location>
</feature>
<feature type="compositionally biased region" description="Basic residues" evidence="1">
    <location>
        <begin position="132"/>
        <end position="144"/>
    </location>
</feature>
<feature type="compositionally biased region" description="Acidic residues" evidence="1">
    <location>
        <begin position="328"/>
        <end position="364"/>
    </location>
</feature>
<gene>
    <name evidence="2" type="ORF">MGAL_10B075802</name>
</gene>
<feature type="compositionally biased region" description="Acidic residues" evidence="1">
    <location>
        <begin position="371"/>
        <end position="397"/>
    </location>
</feature>
<evidence type="ECO:0000313" key="2">
    <source>
        <dbReference type="EMBL" id="VDI18458.1"/>
    </source>
</evidence>
<feature type="compositionally biased region" description="Low complexity" evidence="1">
    <location>
        <begin position="119"/>
        <end position="131"/>
    </location>
</feature>
<feature type="compositionally biased region" description="Basic and acidic residues" evidence="1">
    <location>
        <begin position="317"/>
        <end position="327"/>
    </location>
</feature>
<feature type="compositionally biased region" description="Basic and acidic residues" evidence="1">
    <location>
        <begin position="769"/>
        <end position="790"/>
    </location>
</feature>
<dbReference type="Proteomes" id="UP000596742">
    <property type="component" value="Unassembled WGS sequence"/>
</dbReference>
<comment type="caution">
    <text evidence="2">The sequence shown here is derived from an EMBL/GenBank/DDBJ whole genome shotgun (WGS) entry which is preliminary data.</text>
</comment>
<feature type="compositionally biased region" description="Basic and acidic residues" evidence="1">
    <location>
        <begin position="432"/>
        <end position="445"/>
    </location>
</feature>
<proteinExistence type="predicted"/>
<feature type="compositionally biased region" description="Polar residues" evidence="1">
    <location>
        <begin position="840"/>
        <end position="855"/>
    </location>
</feature>
<feature type="compositionally biased region" description="Basic and acidic residues" evidence="1">
    <location>
        <begin position="197"/>
        <end position="207"/>
    </location>
</feature>
<organism evidence="2 3">
    <name type="scientific">Mytilus galloprovincialis</name>
    <name type="common">Mediterranean mussel</name>
    <dbReference type="NCBI Taxonomy" id="29158"/>
    <lineage>
        <taxon>Eukaryota</taxon>
        <taxon>Metazoa</taxon>
        <taxon>Spiralia</taxon>
        <taxon>Lophotrochozoa</taxon>
        <taxon>Mollusca</taxon>
        <taxon>Bivalvia</taxon>
        <taxon>Autobranchia</taxon>
        <taxon>Pteriomorphia</taxon>
        <taxon>Mytilida</taxon>
        <taxon>Mytiloidea</taxon>
        <taxon>Mytilidae</taxon>
        <taxon>Mytilinae</taxon>
        <taxon>Mytilus</taxon>
    </lineage>
</organism>
<feature type="compositionally biased region" description="Basic and acidic residues" evidence="1">
    <location>
        <begin position="607"/>
        <end position="622"/>
    </location>
</feature>
<feature type="compositionally biased region" description="Polar residues" evidence="1">
    <location>
        <begin position="624"/>
        <end position="636"/>
    </location>
</feature>
<feature type="compositionally biased region" description="Basic residues" evidence="1">
    <location>
        <begin position="291"/>
        <end position="316"/>
    </location>
</feature>